<evidence type="ECO:0000313" key="2">
    <source>
        <dbReference type="EMBL" id="GGD76202.1"/>
    </source>
</evidence>
<sequence>MKVKGWLYCFMFLFSALTHADLDPAYEGVHGMLVFTHESGLYASHMPMHMKPHDAQIIYKISPGDPFLFFLAKDADLVTIKPETFNLQRLMQGEKLTAKVDVYMGHFERGGALQYEQMEVTFLEQKYFRMIEPQSEPSTLQVYDEVELDRGGRMLVHQIQGIPSYDHLILVFENIGCVRQFDVGQAVPREAFLINRLSTCGSMKPLYYETQDLAGN</sequence>
<feature type="signal peptide" evidence="1">
    <location>
        <begin position="1"/>
        <end position="20"/>
    </location>
</feature>
<organism evidence="2 3">
    <name type="scientific">Lacimicrobium alkaliphilum</name>
    <dbReference type="NCBI Taxonomy" id="1526571"/>
    <lineage>
        <taxon>Bacteria</taxon>
        <taxon>Pseudomonadati</taxon>
        <taxon>Pseudomonadota</taxon>
        <taxon>Gammaproteobacteria</taxon>
        <taxon>Alteromonadales</taxon>
        <taxon>Alteromonadaceae</taxon>
        <taxon>Lacimicrobium</taxon>
    </lineage>
</organism>
<dbReference type="Proteomes" id="UP000614272">
    <property type="component" value="Unassembled WGS sequence"/>
</dbReference>
<feature type="chain" id="PRO_5047163473" evidence="1">
    <location>
        <begin position="21"/>
        <end position="216"/>
    </location>
</feature>
<name>A0ABQ1RNL6_9ALTE</name>
<gene>
    <name evidence="2" type="ORF">GCM10011357_34030</name>
</gene>
<comment type="caution">
    <text evidence="2">The sequence shown here is derived from an EMBL/GenBank/DDBJ whole genome shotgun (WGS) entry which is preliminary data.</text>
</comment>
<protein>
    <submittedName>
        <fullName evidence="2">Uncharacterized protein</fullName>
    </submittedName>
</protein>
<keyword evidence="3" id="KW-1185">Reference proteome</keyword>
<evidence type="ECO:0000256" key="1">
    <source>
        <dbReference type="SAM" id="SignalP"/>
    </source>
</evidence>
<evidence type="ECO:0000313" key="3">
    <source>
        <dbReference type="Proteomes" id="UP000614272"/>
    </source>
</evidence>
<accession>A0ABQ1RNL6</accession>
<proteinExistence type="predicted"/>
<keyword evidence="1" id="KW-0732">Signal</keyword>
<dbReference type="EMBL" id="BMGJ01000018">
    <property type="protein sequence ID" value="GGD76202.1"/>
    <property type="molecule type" value="Genomic_DNA"/>
</dbReference>
<dbReference type="RefSeq" id="WP_099036101.1">
    <property type="nucleotide sequence ID" value="NZ_BMGJ01000018.1"/>
</dbReference>
<reference evidence="3" key="1">
    <citation type="journal article" date="2019" name="Int. J. Syst. Evol. Microbiol.">
        <title>The Global Catalogue of Microorganisms (GCM) 10K type strain sequencing project: providing services to taxonomists for standard genome sequencing and annotation.</title>
        <authorList>
            <consortium name="The Broad Institute Genomics Platform"/>
            <consortium name="The Broad Institute Genome Sequencing Center for Infectious Disease"/>
            <person name="Wu L."/>
            <person name="Ma J."/>
        </authorList>
    </citation>
    <scope>NUCLEOTIDE SEQUENCE [LARGE SCALE GENOMIC DNA]</scope>
    <source>
        <strain evidence="3">CGMCC 1.12923</strain>
    </source>
</reference>